<dbReference type="EMBL" id="QXFT01001084">
    <property type="protein sequence ID" value="KAE9329461.1"/>
    <property type="molecule type" value="Genomic_DNA"/>
</dbReference>
<evidence type="ECO:0000313" key="2">
    <source>
        <dbReference type="EMBL" id="KAE9014734.1"/>
    </source>
</evidence>
<dbReference type="AlphaFoldDB" id="A0A6A3LF14"/>
<evidence type="ECO:0000313" key="4">
    <source>
        <dbReference type="Proteomes" id="UP000429607"/>
    </source>
</evidence>
<dbReference type="Proteomes" id="UP000429607">
    <property type="component" value="Unassembled WGS sequence"/>
</dbReference>
<sequence>MCVLLKGGSDARILCPMLIFKNKASSYPMQNLPDKISGVCYRTSPSAFINGRLMCEWLREPRCWGPGGPFASSRVLWMDNASGHCGDGVGDTARELGTKVKLFPANATDKVQPADRFLIMVEVFFKTSHLNTLYLLTTVHLRVRPNGTSREETTTIMGARGGDATATALLPRTQGP</sequence>
<accession>A0A6A3LF14</accession>
<dbReference type="EMBL" id="QXFV01001116">
    <property type="protein sequence ID" value="KAE9014734.1"/>
    <property type="molecule type" value="Genomic_DNA"/>
</dbReference>
<protein>
    <recommendedName>
        <fullName evidence="1">DDE-1 domain-containing protein</fullName>
    </recommendedName>
</protein>
<dbReference type="Proteomes" id="UP000434957">
    <property type="component" value="Unassembled WGS sequence"/>
</dbReference>
<keyword evidence="5" id="KW-1185">Reference proteome</keyword>
<organism evidence="2 4">
    <name type="scientific">Phytophthora rubi</name>
    <dbReference type="NCBI Taxonomy" id="129364"/>
    <lineage>
        <taxon>Eukaryota</taxon>
        <taxon>Sar</taxon>
        <taxon>Stramenopiles</taxon>
        <taxon>Oomycota</taxon>
        <taxon>Peronosporomycetes</taxon>
        <taxon>Peronosporales</taxon>
        <taxon>Peronosporaceae</taxon>
        <taxon>Phytophthora</taxon>
    </lineage>
</organism>
<comment type="caution">
    <text evidence="2">The sequence shown here is derived from an EMBL/GenBank/DDBJ whole genome shotgun (WGS) entry which is preliminary data.</text>
</comment>
<evidence type="ECO:0000259" key="1">
    <source>
        <dbReference type="Pfam" id="PF03184"/>
    </source>
</evidence>
<evidence type="ECO:0000313" key="3">
    <source>
        <dbReference type="EMBL" id="KAE9329461.1"/>
    </source>
</evidence>
<gene>
    <name evidence="2" type="ORF">PR001_g15067</name>
    <name evidence="3" type="ORF">PR003_g15549</name>
</gene>
<proteinExistence type="predicted"/>
<reference evidence="2 4" key="1">
    <citation type="submission" date="2018-09" db="EMBL/GenBank/DDBJ databases">
        <title>Genomic investigation of the strawberry pathogen Phytophthora fragariae indicates pathogenicity is determined by transcriptional variation in three key races.</title>
        <authorList>
            <person name="Adams T.M."/>
            <person name="Armitage A.D."/>
            <person name="Sobczyk M.K."/>
            <person name="Bates H.J."/>
            <person name="Dunwell J.M."/>
            <person name="Nellist C.F."/>
            <person name="Harrison R.J."/>
        </authorList>
    </citation>
    <scope>NUCLEOTIDE SEQUENCE [LARGE SCALE GENOMIC DNA]</scope>
    <source>
        <strain evidence="2 4">SCRP249</strain>
        <strain evidence="3 5">SCRP333</strain>
    </source>
</reference>
<dbReference type="GO" id="GO:0003676">
    <property type="term" value="F:nucleic acid binding"/>
    <property type="evidence" value="ECO:0007669"/>
    <property type="project" value="InterPro"/>
</dbReference>
<name>A0A6A3LF14_9STRA</name>
<dbReference type="Pfam" id="PF03184">
    <property type="entry name" value="DDE_1"/>
    <property type="match status" value="1"/>
</dbReference>
<evidence type="ECO:0000313" key="5">
    <source>
        <dbReference type="Proteomes" id="UP000434957"/>
    </source>
</evidence>
<feature type="domain" description="DDE-1" evidence="1">
    <location>
        <begin position="10"/>
        <end position="117"/>
    </location>
</feature>
<dbReference type="InterPro" id="IPR004875">
    <property type="entry name" value="DDE_SF_endonuclease_dom"/>
</dbReference>